<feature type="domain" description="Cation-transporting P-type ATPase N-terminal" evidence="13">
    <location>
        <begin position="11"/>
        <end position="83"/>
    </location>
</feature>
<dbReference type="SUPFAM" id="SSF81653">
    <property type="entry name" value="Calcium ATPase, transduction domain A"/>
    <property type="match status" value="1"/>
</dbReference>
<dbReference type="FunFam" id="3.40.50.1000:FF:000211">
    <property type="entry name" value="Plasma membrane ATPase"/>
    <property type="match status" value="1"/>
</dbReference>
<evidence type="ECO:0000256" key="7">
    <source>
        <dbReference type="ARBA" id="ARBA00022840"/>
    </source>
</evidence>
<dbReference type="InterPro" id="IPR008250">
    <property type="entry name" value="ATPase_P-typ_transduc_dom_A_sf"/>
</dbReference>
<dbReference type="InterPro" id="IPR059000">
    <property type="entry name" value="ATPase_P-type_domA"/>
</dbReference>
<evidence type="ECO:0000313" key="14">
    <source>
        <dbReference type="EMBL" id="HHS30956.1"/>
    </source>
</evidence>
<dbReference type="AlphaFoldDB" id="A0A7V6DR72"/>
<feature type="transmembrane region" description="Helical" evidence="12">
    <location>
        <begin position="234"/>
        <end position="254"/>
    </location>
</feature>
<dbReference type="SUPFAM" id="SSF56784">
    <property type="entry name" value="HAD-like"/>
    <property type="match status" value="1"/>
</dbReference>
<evidence type="ECO:0000256" key="5">
    <source>
        <dbReference type="ARBA" id="ARBA00022723"/>
    </source>
</evidence>
<dbReference type="InterPro" id="IPR006534">
    <property type="entry name" value="P-type_ATPase_IIIA"/>
</dbReference>
<dbReference type="InterPro" id="IPR018303">
    <property type="entry name" value="ATPase_P-typ_P_site"/>
</dbReference>
<dbReference type="Gene3D" id="1.20.1110.10">
    <property type="entry name" value="Calcium-transporting ATPase, transmembrane domain"/>
    <property type="match status" value="1"/>
</dbReference>
<dbReference type="FunFam" id="3.40.1110.10:FF:000005">
    <property type="entry name" value="Plasma membrane ATPase"/>
    <property type="match status" value="1"/>
</dbReference>
<keyword evidence="3" id="KW-0597">Phosphoprotein</keyword>
<dbReference type="GO" id="GO:0005524">
    <property type="term" value="F:ATP binding"/>
    <property type="evidence" value="ECO:0007669"/>
    <property type="project" value="UniProtKB-KW"/>
</dbReference>
<feature type="transmembrane region" description="Helical" evidence="12">
    <location>
        <begin position="649"/>
        <end position="669"/>
    </location>
</feature>
<keyword evidence="10 12" id="KW-1133">Transmembrane helix</keyword>
<gene>
    <name evidence="14" type="ORF">ENV52_14810</name>
</gene>
<evidence type="ECO:0000256" key="9">
    <source>
        <dbReference type="ARBA" id="ARBA00022967"/>
    </source>
</evidence>
<dbReference type="Pfam" id="PF00702">
    <property type="entry name" value="Hydrolase"/>
    <property type="match status" value="1"/>
</dbReference>
<dbReference type="SFLD" id="SFLDG00002">
    <property type="entry name" value="C1.7:_P-type_atpase_like"/>
    <property type="match status" value="1"/>
</dbReference>
<dbReference type="FunFam" id="2.70.150.10:FF:000042">
    <property type="entry name" value="Plasma membrane ATPase"/>
    <property type="match status" value="1"/>
</dbReference>
<reference evidence="14" key="1">
    <citation type="journal article" date="2020" name="mSystems">
        <title>Genome- and Community-Level Interaction Insights into Carbon Utilization and Element Cycling Functions of Hydrothermarchaeota in Hydrothermal Sediment.</title>
        <authorList>
            <person name="Zhou Z."/>
            <person name="Liu Y."/>
            <person name="Xu W."/>
            <person name="Pan J."/>
            <person name="Luo Z.H."/>
            <person name="Li M."/>
        </authorList>
    </citation>
    <scope>NUCLEOTIDE SEQUENCE [LARGE SCALE GENOMIC DNA]</scope>
    <source>
        <strain evidence="14">SpSt-767</strain>
    </source>
</reference>
<evidence type="ECO:0000256" key="11">
    <source>
        <dbReference type="ARBA" id="ARBA00023136"/>
    </source>
</evidence>
<dbReference type="Gene3D" id="3.40.50.1000">
    <property type="entry name" value="HAD superfamily/HAD-like"/>
    <property type="match status" value="1"/>
</dbReference>
<dbReference type="SUPFAM" id="SSF81660">
    <property type="entry name" value="Metal cation-transporting ATPase, ATP-binding domain N"/>
    <property type="match status" value="1"/>
</dbReference>
<accession>A0A7V6DR72</accession>
<keyword evidence="4 12" id="KW-0812">Transmembrane</keyword>
<dbReference type="NCBIfam" id="TIGR01647">
    <property type="entry name" value="ATPase-IIIA_H"/>
    <property type="match status" value="1"/>
</dbReference>
<dbReference type="InterPro" id="IPR004014">
    <property type="entry name" value="ATPase_P-typ_cation-transptr_N"/>
</dbReference>
<feature type="transmembrane region" description="Helical" evidence="12">
    <location>
        <begin position="780"/>
        <end position="796"/>
    </location>
</feature>
<dbReference type="InterPro" id="IPR036412">
    <property type="entry name" value="HAD-like_sf"/>
</dbReference>
<dbReference type="EMBL" id="DTGR01000227">
    <property type="protein sequence ID" value="HHS30956.1"/>
    <property type="molecule type" value="Genomic_DNA"/>
</dbReference>
<comment type="caution">
    <text evidence="14">The sequence shown here is derived from an EMBL/GenBank/DDBJ whole genome shotgun (WGS) entry which is preliminary data.</text>
</comment>
<organism evidence="14">
    <name type="scientific">Desulfobacca acetoxidans</name>
    <dbReference type="NCBI Taxonomy" id="60893"/>
    <lineage>
        <taxon>Bacteria</taxon>
        <taxon>Pseudomonadati</taxon>
        <taxon>Thermodesulfobacteriota</taxon>
        <taxon>Desulfobaccia</taxon>
        <taxon>Desulfobaccales</taxon>
        <taxon>Desulfobaccaceae</taxon>
        <taxon>Desulfobacca</taxon>
    </lineage>
</organism>
<feature type="transmembrane region" description="Helical" evidence="12">
    <location>
        <begin position="266"/>
        <end position="294"/>
    </location>
</feature>
<protein>
    <submittedName>
        <fullName evidence="14">Plasma-membrane proton-efflux P-type ATPase</fullName>
    </submittedName>
</protein>
<evidence type="ECO:0000256" key="2">
    <source>
        <dbReference type="ARBA" id="ARBA00008804"/>
    </source>
</evidence>
<dbReference type="GO" id="GO:0008553">
    <property type="term" value="F:P-type proton-exporting transporter activity"/>
    <property type="evidence" value="ECO:0007669"/>
    <property type="project" value="InterPro"/>
</dbReference>
<evidence type="ECO:0000256" key="3">
    <source>
        <dbReference type="ARBA" id="ARBA00022553"/>
    </source>
</evidence>
<dbReference type="CDD" id="cd02076">
    <property type="entry name" value="P-type_ATPase_H"/>
    <property type="match status" value="1"/>
</dbReference>
<dbReference type="PRINTS" id="PR00119">
    <property type="entry name" value="CATATPASE"/>
</dbReference>
<feature type="transmembrane region" description="Helical" evidence="12">
    <location>
        <begin position="689"/>
        <end position="712"/>
    </location>
</feature>
<dbReference type="SMART" id="SM00831">
    <property type="entry name" value="Cation_ATPase_N"/>
    <property type="match status" value="1"/>
</dbReference>
<dbReference type="Pfam" id="PF00690">
    <property type="entry name" value="Cation_ATPase_N"/>
    <property type="match status" value="1"/>
</dbReference>
<keyword evidence="7" id="KW-0067">ATP-binding</keyword>
<feature type="transmembrane region" description="Helical" evidence="12">
    <location>
        <begin position="622"/>
        <end position="643"/>
    </location>
</feature>
<evidence type="ECO:0000256" key="12">
    <source>
        <dbReference type="SAM" id="Phobius"/>
    </source>
</evidence>
<evidence type="ECO:0000259" key="13">
    <source>
        <dbReference type="SMART" id="SM00831"/>
    </source>
</evidence>
<evidence type="ECO:0000256" key="4">
    <source>
        <dbReference type="ARBA" id="ARBA00022692"/>
    </source>
</evidence>
<dbReference type="InterPro" id="IPR001757">
    <property type="entry name" value="P_typ_ATPase"/>
</dbReference>
<dbReference type="NCBIfam" id="TIGR01494">
    <property type="entry name" value="ATPase_P-type"/>
    <property type="match status" value="2"/>
</dbReference>
<dbReference type="SFLD" id="SFLDS00003">
    <property type="entry name" value="Haloacid_Dehalogenase"/>
    <property type="match status" value="1"/>
</dbReference>
<dbReference type="PROSITE" id="PS00154">
    <property type="entry name" value="ATPASE_E1_E2"/>
    <property type="match status" value="1"/>
</dbReference>
<name>A0A7V6DR72_9BACT</name>
<keyword evidence="5" id="KW-0479">Metal-binding</keyword>
<dbReference type="InterPro" id="IPR044492">
    <property type="entry name" value="P_typ_ATPase_HD_dom"/>
</dbReference>
<evidence type="ECO:0000256" key="1">
    <source>
        <dbReference type="ARBA" id="ARBA00004141"/>
    </source>
</evidence>
<dbReference type="PANTHER" id="PTHR42861">
    <property type="entry name" value="CALCIUM-TRANSPORTING ATPASE"/>
    <property type="match status" value="1"/>
</dbReference>
<comment type="similarity">
    <text evidence="2">Belongs to the cation transport ATPase (P-type) (TC 3.A.3) family. Type IIIA subfamily.</text>
</comment>
<dbReference type="SFLD" id="SFLDF00027">
    <property type="entry name" value="p-type_atpase"/>
    <property type="match status" value="1"/>
</dbReference>
<dbReference type="Pfam" id="PF00122">
    <property type="entry name" value="E1-E2_ATPase"/>
    <property type="match status" value="1"/>
</dbReference>
<feature type="transmembrane region" description="Helical" evidence="12">
    <location>
        <begin position="749"/>
        <end position="774"/>
    </location>
</feature>
<dbReference type="SUPFAM" id="SSF81665">
    <property type="entry name" value="Calcium ATPase, transmembrane domain M"/>
    <property type="match status" value="1"/>
</dbReference>
<dbReference type="GO" id="GO:0120029">
    <property type="term" value="P:proton export across plasma membrane"/>
    <property type="evidence" value="ECO:0007669"/>
    <property type="project" value="InterPro"/>
</dbReference>
<dbReference type="InterPro" id="IPR023298">
    <property type="entry name" value="ATPase_P-typ_TM_dom_sf"/>
</dbReference>
<keyword evidence="9" id="KW-1278">Translocase</keyword>
<sequence>MVGLTLVSGDEAKEKSPQELFTLLGSSPQGLSSAEAADRLAKYGPNALEEKKTHPLLQLLSYFWGPIPWMIEVAAVLSALVKHWADLIIIVFLLVFNAVIGFWEEHKAGDALEALKEQLALKARLLRDGKWQEIGAQDLVPGDVIRVRPGDIIPADIKLVEGEYLSVDQSALTGESLPVNKAAGDIAYSGSIAKQGEMVALVTSTGEHTFFARTAKLVETAGAVSHFQKAVLRIGDFLIIIAVALSIILVVVELHRGLPVMDLVEFVLILVVASIPVAMPAVLSVTMALGALALSRMKAIVSRLQSIEEMAGIDVLCSDKTGTLTLNQLTLGDPVTFDETDPQDVILAASLASREENRDAIDEAVLQGLKDKSRLEGCSLTKFIPFDPVNKRTEATVKEGDKTFRVTKGAPQVILQLSIMDDETQARVEKTVDELAAKGYRTLGVARADNGNQWRFLGILPLYDPPRLDAAETIAQAQAHGIKVKMITGDNVAIGREIARQLGLGTNIQPATDLFPPEGTCELSSAMVDKIEVADGFAEVFPEHKYNIVKALQGRGHLVAMTGDGVNDAPALQQAEVGIAVSGATSAAQSAAALVLTEPGLGVIINAVEEARCIFERMMSYTVYRIAMTISIMVFVVAAMLSYNVFPLTAIMIIILALLDDIPIMTIAYDHTYLSPAPVRWEMGRVLTVSTALGFLATMESFLLFFLGLTYLDLPLPQLQTLLFLRLAAGGHLLLFVTRTKKWFWKSPFPSWQLFTAIVATQILAVLMCGFGWLVPSLPWWLIGYLWIYIIIWMIIQDISKIGLHAMVSNRETHKRRFINFLNRRLHTHPLR</sequence>
<feature type="transmembrane region" description="Helical" evidence="12">
    <location>
        <begin position="718"/>
        <end position="737"/>
    </location>
</feature>
<dbReference type="InterPro" id="IPR023299">
    <property type="entry name" value="ATPase_P-typ_cyto_dom_N"/>
</dbReference>
<dbReference type="GO" id="GO:0016020">
    <property type="term" value="C:membrane"/>
    <property type="evidence" value="ECO:0007669"/>
    <property type="project" value="UniProtKB-SubCell"/>
</dbReference>
<keyword evidence="6" id="KW-0547">Nucleotide-binding</keyword>
<dbReference type="Gene3D" id="3.40.1110.10">
    <property type="entry name" value="Calcium-transporting ATPase, cytoplasmic domain N"/>
    <property type="match status" value="1"/>
</dbReference>
<dbReference type="PRINTS" id="PR00120">
    <property type="entry name" value="HATPASE"/>
</dbReference>
<dbReference type="Gene3D" id="2.70.150.10">
    <property type="entry name" value="Calcium-transporting ATPase, cytoplasmic transduction domain A"/>
    <property type="match status" value="1"/>
</dbReference>
<keyword evidence="11 12" id="KW-0472">Membrane</keyword>
<dbReference type="GO" id="GO:0046872">
    <property type="term" value="F:metal ion binding"/>
    <property type="evidence" value="ECO:0007669"/>
    <property type="project" value="UniProtKB-KW"/>
</dbReference>
<evidence type="ECO:0000256" key="10">
    <source>
        <dbReference type="ARBA" id="ARBA00022989"/>
    </source>
</evidence>
<evidence type="ECO:0000256" key="6">
    <source>
        <dbReference type="ARBA" id="ARBA00022741"/>
    </source>
</evidence>
<proteinExistence type="inferred from homology"/>
<comment type="subcellular location">
    <subcellularLocation>
        <location evidence="1">Membrane</location>
        <topology evidence="1">Multi-pass membrane protein</topology>
    </subcellularLocation>
</comment>
<feature type="transmembrane region" description="Helical" evidence="12">
    <location>
        <begin position="87"/>
        <end position="103"/>
    </location>
</feature>
<keyword evidence="8" id="KW-0460">Magnesium</keyword>
<evidence type="ECO:0000256" key="8">
    <source>
        <dbReference type="ARBA" id="ARBA00022842"/>
    </source>
</evidence>
<dbReference type="GO" id="GO:0016887">
    <property type="term" value="F:ATP hydrolysis activity"/>
    <property type="evidence" value="ECO:0007669"/>
    <property type="project" value="InterPro"/>
</dbReference>
<dbReference type="InterPro" id="IPR023214">
    <property type="entry name" value="HAD_sf"/>
</dbReference>